<dbReference type="EMBL" id="MN740535">
    <property type="protein sequence ID" value="QHU32052.1"/>
    <property type="molecule type" value="Genomic_DNA"/>
</dbReference>
<feature type="region of interest" description="Disordered" evidence="1">
    <location>
        <begin position="117"/>
        <end position="136"/>
    </location>
</feature>
<accession>A0A6C0LS13</accession>
<proteinExistence type="predicted"/>
<evidence type="ECO:0000313" key="2">
    <source>
        <dbReference type="EMBL" id="QHU32052.1"/>
    </source>
</evidence>
<protein>
    <submittedName>
        <fullName evidence="2">Uncharacterized protein</fullName>
    </submittedName>
</protein>
<name>A0A6C0LS13_9ZZZZ</name>
<evidence type="ECO:0000256" key="1">
    <source>
        <dbReference type="SAM" id="MobiDB-lite"/>
    </source>
</evidence>
<sequence length="136" mass="15465">MSLLQIAVWGGHPDMVRRVLDVCLYSEMPTKFDIEYRKKKNPSGVPNPEIDMFNGKTARGIADIMLSTAPTDEAKGRYAEIRNILQEAGASAKYPRTRIVRGVQNFVGTVLPGFSGGKRTYRKKRKTNRRKTRRHK</sequence>
<organism evidence="2">
    <name type="scientific">viral metagenome</name>
    <dbReference type="NCBI Taxonomy" id="1070528"/>
    <lineage>
        <taxon>unclassified sequences</taxon>
        <taxon>metagenomes</taxon>
        <taxon>organismal metagenomes</taxon>
    </lineage>
</organism>
<feature type="compositionally biased region" description="Basic residues" evidence="1">
    <location>
        <begin position="119"/>
        <end position="136"/>
    </location>
</feature>
<dbReference type="AlphaFoldDB" id="A0A6C0LS13"/>
<reference evidence="2" key="1">
    <citation type="journal article" date="2020" name="Nature">
        <title>Giant virus diversity and host interactions through global metagenomics.</title>
        <authorList>
            <person name="Schulz F."/>
            <person name="Roux S."/>
            <person name="Paez-Espino D."/>
            <person name="Jungbluth S."/>
            <person name="Walsh D.A."/>
            <person name="Denef V.J."/>
            <person name="McMahon K.D."/>
            <person name="Konstantinidis K.T."/>
            <person name="Eloe-Fadrosh E.A."/>
            <person name="Kyrpides N.C."/>
            <person name="Woyke T."/>
        </authorList>
    </citation>
    <scope>NUCLEOTIDE SEQUENCE</scope>
    <source>
        <strain evidence="2">GVMAG-M-3300027963-41</strain>
    </source>
</reference>